<organism evidence="1 2">
    <name type="scientific">Artomyces pyxidatus</name>
    <dbReference type="NCBI Taxonomy" id="48021"/>
    <lineage>
        <taxon>Eukaryota</taxon>
        <taxon>Fungi</taxon>
        <taxon>Dikarya</taxon>
        <taxon>Basidiomycota</taxon>
        <taxon>Agaricomycotina</taxon>
        <taxon>Agaricomycetes</taxon>
        <taxon>Russulales</taxon>
        <taxon>Auriscalpiaceae</taxon>
        <taxon>Artomyces</taxon>
    </lineage>
</organism>
<comment type="caution">
    <text evidence="1">The sequence shown here is derived from an EMBL/GenBank/DDBJ whole genome shotgun (WGS) entry which is preliminary data.</text>
</comment>
<gene>
    <name evidence="1" type="ORF">BV25DRAFT_1919017</name>
</gene>
<evidence type="ECO:0000313" key="2">
    <source>
        <dbReference type="Proteomes" id="UP000814140"/>
    </source>
</evidence>
<reference evidence="1" key="2">
    <citation type="journal article" date="2022" name="New Phytol.">
        <title>Evolutionary transition to the ectomycorrhizal habit in the genomes of a hyperdiverse lineage of mushroom-forming fungi.</title>
        <authorList>
            <person name="Looney B."/>
            <person name="Miyauchi S."/>
            <person name="Morin E."/>
            <person name="Drula E."/>
            <person name="Courty P.E."/>
            <person name="Kohler A."/>
            <person name="Kuo A."/>
            <person name="LaButti K."/>
            <person name="Pangilinan J."/>
            <person name="Lipzen A."/>
            <person name="Riley R."/>
            <person name="Andreopoulos W."/>
            <person name="He G."/>
            <person name="Johnson J."/>
            <person name="Nolan M."/>
            <person name="Tritt A."/>
            <person name="Barry K.W."/>
            <person name="Grigoriev I.V."/>
            <person name="Nagy L.G."/>
            <person name="Hibbett D."/>
            <person name="Henrissat B."/>
            <person name="Matheny P.B."/>
            <person name="Labbe J."/>
            <person name="Martin F.M."/>
        </authorList>
    </citation>
    <scope>NUCLEOTIDE SEQUENCE</scope>
    <source>
        <strain evidence="1">HHB10654</strain>
    </source>
</reference>
<evidence type="ECO:0000313" key="1">
    <source>
        <dbReference type="EMBL" id="KAI0058689.1"/>
    </source>
</evidence>
<accession>A0ACB8SQ24</accession>
<protein>
    <submittedName>
        <fullName evidence="1">Uncharacterized protein</fullName>
    </submittedName>
</protein>
<name>A0ACB8SQ24_9AGAM</name>
<keyword evidence="2" id="KW-1185">Reference proteome</keyword>
<sequence>MSPFLTQQSVYGQQTSRASVLAENYGAQTTEQPIDFEIGIPSISAGSQSNPSDALQILANASHESLVRSGNIWYIQLLQEYNKANAALAALREAYSALLESHMAPTKLKVETDNSEAFDLSKPLNRHDYPGVRFWHKGDWSPTNGSRATKIESEGYVADKENNRMGFLEDEHGNIADLKTADAVRAHMREVFSVLLTRGIAPRTWMSPDGSTARMFYWEQMYLHFPDLRLCEGNWKANRIAMDNYPSWRASQAASSAKKDNHTPSKSSNGKRVRAPSVSSIPIAPVQPKAKRIRKADEPIICFPPSTPPQQSPNMDQIALPTHLRK</sequence>
<reference evidence="1" key="1">
    <citation type="submission" date="2021-03" db="EMBL/GenBank/DDBJ databases">
        <authorList>
            <consortium name="DOE Joint Genome Institute"/>
            <person name="Ahrendt S."/>
            <person name="Looney B.P."/>
            <person name="Miyauchi S."/>
            <person name="Morin E."/>
            <person name="Drula E."/>
            <person name="Courty P.E."/>
            <person name="Chicoki N."/>
            <person name="Fauchery L."/>
            <person name="Kohler A."/>
            <person name="Kuo A."/>
            <person name="Labutti K."/>
            <person name="Pangilinan J."/>
            <person name="Lipzen A."/>
            <person name="Riley R."/>
            <person name="Andreopoulos W."/>
            <person name="He G."/>
            <person name="Johnson J."/>
            <person name="Barry K.W."/>
            <person name="Grigoriev I.V."/>
            <person name="Nagy L."/>
            <person name="Hibbett D."/>
            <person name="Henrissat B."/>
            <person name="Matheny P.B."/>
            <person name="Labbe J."/>
            <person name="Martin F."/>
        </authorList>
    </citation>
    <scope>NUCLEOTIDE SEQUENCE</scope>
    <source>
        <strain evidence="1">HHB10654</strain>
    </source>
</reference>
<dbReference type="EMBL" id="MU277232">
    <property type="protein sequence ID" value="KAI0058689.1"/>
    <property type="molecule type" value="Genomic_DNA"/>
</dbReference>
<dbReference type="Proteomes" id="UP000814140">
    <property type="component" value="Unassembled WGS sequence"/>
</dbReference>
<proteinExistence type="predicted"/>